<dbReference type="PANTHER" id="PTHR44218">
    <property type="entry name" value="PROTEIN SPA1-RELATED 2"/>
    <property type="match status" value="1"/>
</dbReference>
<dbReference type="EMBL" id="CM018045">
    <property type="protein sequence ID" value="KAA8528266.1"/>
    <property type="molecule type" value="Genomic_DNA"/>
</dbReference>
<dbReference type="GO" id="GO:0009640">
    <property type="term" value="P:photomorphogenesis"/>
    <property type="evidence" value="ECO:0007669"/>
    <property type="project" value="InterPro"/>
</dbReference>
<evidence type="ECO:0000313" key="2">
    <source>
        <dbReference type="Proteomes" id="UP000325577"/>
    </source>
</evidence>
<dbReference type="AlphaFoldDB" id="A0A5J5AEV6"/>
<dbReference type="Proteomes" id="UP000325577">
    <property type="component" value="Linkage Group LG21"/>
</dbReference>
<name>A0A5J5AEV6_9ASTE</name>
<dbReference type="OrthoDB" id="1713138at2759"/>
<sequence>MDGGVADEVTAINAVNGMHLQIKEGQYSLKADSANMLESHEMIIPSEVECCNSSPPLFATTSEGKNFDKSGALEHPYASSRRVDATGVTVEELTLRNYDGRNLAIVGNSNNRDKMQSKQNQWQHLYQIAGGSGSGSSRGDAAFKEKGQAMPTVWEDIGYTNFPEFLGQKPVDDDKNELMENKSVLGNTLSPGGIRTKILSKSGFSEYFIKNTLRGKGVIFRGPPSEGSGVAFRGQADLKDVASAMVASDAPLSSSANTVVLPSHDVAGPGPGLCVNAFHNGVNLREWLKARRHKVNKVESLYIFRQIVHLVDFSHSHGVALQDLRPSCFKLLPSNQVIYLGSSVQKEMAENVSDWDIPHSENDRNEKRPLEQGMSTAPQWVKRQRVGENMNFIRWWPQFPSISGFKFAAANDTDVNVAGPQDSMNEFNEEHNLKTECRIRSNSSSPLVYNTSQLLLTSVSDPLEEKWYTSLEELSEGSCTFASNIYCLGFLLFELLGSFDSGRARAAAMLDLHYRILPPNFLSKNPKEAGLCLWLLYPEPSARPTARAGGRIGELNCCLQ</sequence>
<reference evidence="1 2" key="1">
    <citation type="submission" date="2019-09" db="EMBL/GenBank/DDBJ databases">
        <title>A chromosome-level genome assembly of the Chinese tupelo Nyssa sinensis.</title>
        <authorList>
            <person name="Yang X."/>
            <person name="Kang M."/>
            <person name="Yang Y."/>
            <person name="Xiong H."/>
            <person name="Wang M."/>
            <person name="Zhang Z."/>
            <person name="Wang Z."/>
            <person name="Wu H."/>
            <person name="Ma T."/>
            <person name="Liu J."/>
            <person name="Xi Z."/>
        </authorList>
    </citation>
    <scope>NUCLEOTIDE SEQUENCE [LARGE SCALE GENOMIC DNA]</scope>
    <source>
        <strain evidence="1">J267</strain>
        <tissue evidence="1">Leaf</tissue>
    </source>
</reference>
<dbReference type="InterPro" id="IPR044630">
    <property type="entry name" value="SPA1/2/3/4"/>
</dbReference>
<dbReference type="PANTHER" id="PTHR44218:SF15">
    <property type="entry name" value="PROTEIN SPA1-RELATED 2"/>
    <property type="match status" value="1"/>
</dbReference>
<organism evidence="1 2">
    <name type="scientific">Nyssa sinensis</name>
    <dbReference type="NCBI Taxonomy" id="561372"/>
    <lineage>
        <taxon>Eukaryota</taxon>
        <taxon>Viridiplantae</taxon>
        <taxon>Streptophyta</taxon>
        <taxon>Embryophyta</taxon>
        <taxon>Tracheophyta</taxon>
        <taxon>Spermatophyta</taxon>
        <taxon>Magnoliopsida</taxon>
        <taxon>eudicotyledons</taxon>
        <taxon>Gunneridae</taxon>
        <taxon>Pentapetalae</taxon>
        <taxon>asterids</taxon>
        <taxon>Cornales</taxon>
        <taxon>Nyssaceae</taxon>
        <taxon>Nyssa</taxon>
    </lineage>
</organism>
<dbReference type="Gene3D" id="1.10.510.10">
    <property type="entry name" value="Transferase(Phosphotransferase) domain 1"/>
    <property type="match status" value="1"/>
</dbReference>
<evidence type="ECO:0008006" key="3">
    <source>
        <dbReference type="Google" id="ProtNLM"/>
    </source>
</evidence>
<keyword evidence="2" id="KW-1185">Reference proteome</keyword>
<gene>
    <name evidence="1" type="ORF">F0562_035483</name>
</gene>
<protein>
    <recommendedName>
        <fullName evidence="3">Protein kinase domain-containing protein</fullName>
    </recommendedName>
</protein>
<accession>A0A5J5AEV6</accession>
<dbReference type="SUPFAM" id="SSF56112">
    <property type="entry name" value="Protein kinase-like (PK-like)"/>
    <property type="match status" value="1"/>
</dbReference>
<proteinExistence type="predicted"/>
<evidence type="ECO:0000313" key="1">
    <source>
        <dbReference type="EMBL" id="KAA8528266.1"/>
    </source>
</evidence>
<dbReference type="InterPro" id="IPR011009">
    <property type="entry name" value="Kinase-like_dom_sf"/>
</dbReference>